<gene>
    <name evidence="3" type="ORF">CC99x_000405</name>
    <name evidence="2" type="ORF">CC99x_02453</name>
</gene>
<dbReference type="PATRIC" id="fig|1590042.3.peg.2512"/>
<proteinExistence type="predicted"/>
<dbReference type="OrthoDB" id="9799092at2"/>
<dbReference type="InterPro" id="IPR043519">
    <property type="entry name" value="NT_sf"/>
</dbReference>
<evidence type="ECO:0000259" key="1">
    <source>
        <dbReference type="PROSITE" id="PS51186"/>
    </source>
</evidence>
<dbReference type="Gene3D" id="3.30.460.10">
    <property type="entry name" value="Beta Polymerase, domain 2"/>
    <property type="match status" value="1"/>
</dbReference>
<dbReference type="PANTHER" id="PTHR34822:SF1">
    <property type="entry name" value="GRPB FAMILY PROTEIN"/>
    <property type="match status" value="1"/>
</dbReference>
<dbReference type="EMBL" id="LKHV01000019">
    <property type="protein sequence ID" value="KRG17305.1"/>
    <property type="molecule type" value="Genomic_DNA"/>
</dbReference>
<keyword evidence="2" id="KW-0418">Kinase</keyword>
<organism evidence="2">
    <name type="scientific">Candidatus Berkiella cookevillensis</name>
    <dbReference type="NCBI Taxonomy" id="437022"/>
    <lineage>
        <taxon>Bacteria</taxon>
        <taxon>Pseudomonadati</taxon>
        <taxon>Pseudomonadota</taxon>
        <taxon>Gammaproteobacteria</taxon>
        <taxon>Candidatus Berkiellales</taxon>
        <taxon>Candidatus Berkiellaceae</taxon>
        <taxon>Candidatus Berkiella</taxon>
    </lineage>
</organism>
<dbReference type="SUPFAM" id="SSF81301">
    <property type="entry name" value="Nucleotidyltransferase"/>
    <property type="match status" value="1"/>
</dbReference>
<dbReference type="PROSITE" id="PS51186">
    <property type="entry name" value="GNAT"/>
    <property type="match status" value="1"/>
</dbReference>
<keyword evidence="3" id="KW-0808">Transferase</keyword>
<reference evidence="2" key="1">
    <citation type="submission" date="2015-09" db="EMBL/GenBank/DDBJ databases">
        <title>Draft Genome Sequences of Two Novel Amoeba-resistant Intranuclear Bacteria, Candidatus Berkiella cookevillensis and Candidatus Berkiella aquae.</title>
        <authorList>
            <person name="Mehari Y.T."/>
            <person name="Arivett B.A."/>
            <person name="Farone A.L."/>
            <person name="Gunderson J.H."/>
            <person name="Farone M.B."/>
        </authorList>
    </citation>
    <scope>NUCLEOTIDE SEQUENCE [LARGE SCALE GENOMIC DNA]</scope>
    <source>
        <strain evidence="2">CC99</strain>
    </source>
</reference>
<accession>A0A0Q9YBU0</accession>
<dbReference type="Pfam" id="PF13673">
    <property type="entry name" value="Acetyltransf_10"/>
    <property type="match status" value="1"/>
</dbReference>
<dbReference type="InterPro" id="IPR016181">
    <property type="entry name" value="Acyl_CoA_acyltransferase"/>
</dbReference>
<protein>
    <submittedName>
        <fullName evidence="2">Dephospho-CoA kinase/protein folding accessory domain-containing protein</fullName>
    </submittedName>
    <submittedName>
        <fullName evidence="3">GNAT family N-acetyltransferase</fullName>
        <ecNumber evidence="3">2.3.1.-</ecNumber>
    </submittedName>
</protein>
<dbReference type="InterPro" id="IPR007344">
    <property type="entry name" value="GrpB/CoaE"/>
</dbReference>
<reference evidence="3" key="3">
    <citation type="submission" date="2021-06" db="EMBL/GenBank/DDBJ databases">
        <title>Genomic Description and Analysis of Intracellular Bacteria, Candidatus Berkiella cookevillensis and Candidatus Berkiella aquae.</title>
        <authorList>
            <person name="Kidane D.T."/>
            <person name="Mehari Y.T."/>
            <person name="Rice F.C."/>
            <person name="Arivett B.A."/>
            <person name="Farone A.L."/>
            <person name="Berk S.G."/>
            <person name="Farone M.B."/>
        </authorList>
    </citation>
    <scope>NUCLEOTIDE SEQUENCE</scope>
    <source>
        <strain evidence="3">CC99</strain>
    </source>
</reference>
<dbReference type="EC" id="2.3.1.-" evidence="3"/>
<dbReference type="SUPFAM" id="SSF55729">
    <property type="entry name" value="Acyl-CoA N-acyltransferases (Nat)"/>
    <property type="match status" value="1"/>
</dbReference>
<dbReference type="GO" id="GO:0016301">
    <property type="term" value="F:kinase activity"/>
    <property type="evidence" value="ECO:0007669"/>
    <property type="project" value="UniProtKB-KW"/>
</dbReference>
<dbReference type="Pfam" id="PF04229">
    <property type="entry name" value="GrpB"/>
    <property type="match status" value="1"/>
</dbReference>
<evidence type="ECO:0000313" key="4">
    <source>
        <dbReference type="Proteomes" id="UP000051494"/>
    </source>
</evidence>
<dbReference type="AlphaFoldDB" id="A0A0Q9YBU0"/>
<evidence type="ECO:0000313" key="2">
    <source>
        <dbReference type="EMBL" id="KRG17305.1"/>
    </source>
</evidence>
<dbReference type="InterPro" id="IPR000182">
    <property type="entry name" value="GNAT_dom"/>
</dbReference>
<keyword evidence="3" id="KW-0012">Acyltransferase</keyword>
<keyword evidence="4" id="KW-1185">Reference proteome</keyword>
<reference evidence="3" key="2">
    <citation type="journal article" date="2016" name="Genome Announc.">
        <title>Draft Genome Sequences of Two Novel Amoeba-Resistant Intranuclear Bacteria, 'Candidatus Berkiella cookevillensis' and 'Candidatus Berkiella aquae'.</title>
        <authorList>
            <person name="Mehari Y.T."/>
            <person name="Arivett B.A."/>
            <person name="Farone A.L."/>
            <person name="Gunderson J.H."/>
            <person name="Farone M.B."/>
        </authorList>
    </citation>
    <scope>NUCLEOTIDE SEQUENCE</scope>
    <source>
        <strain evidence="3">CC99</strain>
    </source>
</reference>
<name>A0A0Q9YBU0_9GAMM</name>
<dbReference type="GO" id="GO:0016747">
    <property type="term" value="F:acyltransferase activity, transferring groups other than amino-acyl groups"/>
    <property type="evidence" value="ECO:0007669"/>
    <property type="project" value="InterPro"/>
</dbReference>
<dbReference type="STRING" id="437022.CC99x_02453"/>
<dbReference type="EMBL" id="LKHV02000001">
    <property type="protein sequence ID" value="MCS5707354.1"/>
    <property type="molecule type" value="Genomic_DNA"/>
</dbReference>
<sequence length="298" mass="34183">MTNKAVEVVAYDTKWIEIFEAEAEHIQQILRDNCIAIHHIGSTSIPGLAAKPIIDMIPVVRNIVAVDNATIAMERIGYIAKGEHGMLFRRFFQKDGFNIHVFEAGNPVIARHLQFRDWLRAHHKDRDAYAALKKELAEKYSDDLLSYCFAKETFIASIDKKTGFKGLHIVKALTPKEWEVVAYLREQCTSNQSLPAINANTTDNSKYLHFILYQGFQIIGYANIELNTESQATILLLVIDTPYRNQSNGEAFLKQCEHWLKQQNIKTVQVQALAESEYFYQTYGYVPITEKLRLEKIL</sequence>
<dbReference type="PANTHER" id="PTHR34822">
    <property type="entry name" value="GRPB DOMAIN PROTEIN (AFU_ORTHOLOGUE AFUA_1G01530)"/>
    <property type="match status" value="1"/>
</dbReference>
<evidence type="ECO:0000313" key="3">
    <source>
        <dbReference type="EMBL" id="MCS5707354.1"/>
    </source>
</evidence>
<dbReference type="Gene3D" id="3.40.630.30">
    <property type="match status" value="1"/>
</dbReference>
<dbReference type="RefSeq" id="WP_077065494.1">
    <property type="nucleotide sequence ID" value="NZ_LKHV02000001.1"/>
</dbReference>
<comment type="caution">
    <text evidence="2">The sequence shown here is derived from an EMBL/GenBank/DDBJ whole genome shotgun (WGS) entry which is preliminary data.</text>
</comment>
<dbReference type="Proteomes" id="UP000051494">
    <property type="component" value="Unassembled WGS sequence"/>
</dbReference>
<feature type="domain" description="N-acetyltransferase" evidence="1">
    <location>
        <begin position="168"/>
        <end position="298"/>
    </location>
</feature>